<dbReference type="EMBL" id="JAINUG010000219">
    <property type="protein sequence ID" value="KAJ8386966.1"/>
    <property type="molecule type" value="Genomic_DNA"/>
</dbReference>
<dbReference type="AlphaFoldDB" id="A0AAD7W7D2"/>
<evidence type="ECO:0000313" key="1">
    <source>
        <dbReference type="EMBL" id="KAJ8386966.1"/>
    </source>
</evidence>
<evidence type="ECO:0000313" key="2">
    <source>
        <dbReference type="Proteomes" id="UP001221898"/>
    </source>
</evidence>
<keyword evidence="2" id="KW-1185">Reference proteome</keyword>
<protein>
    <submittedName>
        <fullName evidence="1">Uncharacterized protein</fullName>
    </submittedName>
</protein>
<sequence length="66" mass="7299">MDKCVDWWACPCDRWLLSNCLPGVKALPPPLSIVTSSFGCLYREAGLQSLITECMEYNLSMGLACP</sequence>
<comment type="caution">
    <text evidence="1">The sequence shown here is derived from an EMBL/GenBank/DDBJ whole genome shotgun (WGS) entry which is preliminary data.</text>
</comment>
<gene>
    <name evidence="1" type="ORF">AAFF_G00161430</name>
</gene>
<organism evidence="1 2">
    <name type="scientific">Aldrovandia affinis</name>
    <dbReference type="NCBI Taxonomy" id="143900"/>
    <lineage>
        <taxon>Eukaryota</taxon>
        <taxon>Metazoa</taxon>
        <taxon>Chordata</taxon>
        <taxon>Craniata</taxon>
        <taxon>Vertebrata</taxon>
        <taxon>Euteleostomi</taxon>
        <taxon>Actinopterygii</taxon>
        <taxon>Neopterygii</taxon>
        <taxon>Teleostei</taxon>
        <taxon>Notacanthiformes</taxon>
        <taxon>Halosauridae</taxon>
        <taxon>Aldrovandia</taxon>
    </lineage>
</organism>
<dbReference type="Proteomes" id="UP001221898">
    <property type="component" value="Unassembled WGS sequence"/>
</dbReference>
<reference evidence="1" key="1">
    <citation type="journal article" date="2023" name="Science">
        <title>Genome structures resolve the early diversification of teleost fishes.</title>
        <authorList>
            <person name="Parey E."/>
            <person name="Louis A."/>
            <person name="Montfort J."/>
            <person name="Bouchez O."/>
            <person name="Roques C."/>
            <person name="Iampietro C."/>
            <person name="Lluch J."/>
            <person name="Castinel A."/>
            <person name="Donnadieu C."/>
            <person name="Desvignes T."/>
            <person name="Floi Bucao C."/>
            <person name="Jouanno E."/>
            <person name="Wen M."/>
            <person name="Mejri S."/>
            <person name="Dirks R."/>
            <person name="Jansen H."/>
            <person name="Henkel C."/>
            <person name="Chen W.J."/>
            <person name="Zahm M."/>
            <person name="Cabau C."/>
            <person name="Klopp C."/>
            <person name="Thompson A.W."/>
            <person name="Robinson-Rechavi M."/>
            <person name="Braasch I."/>
            <person name="Lecointre G."/>
            <person name="Bobe J."/>
            <person name="Postlethwait J.H."/>
            <person name="Berthelot C."/>
            <person name="Roest Crollius H."/>
            <person name="Guiguen Y."/>
        </authorList>
    </citation>
    <scope>NUCLEOTIDE SEQUENCE</scope>
    <source>
        <strain evidence="1">NC1722</strain>
    </source>
</reference>
<proteinExistence type="predicted"/>
<accession>A0AAD7W7D2</accession>
<name>A0AAD7W7D2_9TELE</name>